<evidence type="ECO:0000313" key="2">
    <source>
        <dbReference type="EMBL" id="KPL85151.1"/>
    </source>
</evidence>
<dbReference type="STRING" id="70996.SE18_15740"/>
<dbReference type="SUPFAM" id="SSF50969">
    <property type="entry name" value="YVTN repeat-like/Quinoprotein amine dehydrogenase"/>
    <property type="match status" value="1"/>
</dbReference>
<comment type="caution">
    <text evidence="2">The sequence shown here is derived from an EMBL/GenBank/DDBJ whole genome shotgun (WGS) entry which is preliminary data.</text>
</comment>
<feature type="transmembrane region" description="Helical" evidence="1">
    <location>
        <begin position="76"/>
        <end position="94"/>
    </location>
</feature>
<evidence type="ECO:0000313" key="3">
    <source>
        <dbReference type="Proteomes" id="UP000050277"/>
    </source>
</evidence>
<evidence type="ECO:0000256" key="1">
    <source>
        <dbReference type="SAM" id="Phobius"/>
    </source>
</evidence>
<protein>
    <submittedName>
        <fullName evidence="2">Uncharacterized protein</fullName>
    </submittedName>
</protein>
<keyword evidence="1" id="KW-0812">Transmembrane</keyword>
<proteinExistence type="predicted"/>
<gene>
    <name evidence="2" type="ORF">SE18_15740</name>
</gene>
<keyword evidence="3" id="KW-1185">Reference proteome</keyword>
<accession>A0A0P6XYW5</accession>
<dbReference type="EMBL" id="LGKP01000025">
    <property type="protein sequence ID" value="KPL85151.1"/>
    <property type="molecule type" value="Genomic_DNA"/>
</dbReference>
<dbReference type="Proteomes" id="UP000050277">
    <property type="component" value="Unassembled WGS sequence"/>
</dbReference>
<organism evidence="2 3">
    <name type="scientific">Herpetosiphon geysericola</name>
    <dbReference type="NCBI Taxonomy" id="70996"/>
    <lineage>
        <taxon>Bacteria</taxon>
        <taxon>Bacillati</taxon>
        <taxon>Chloroflexota</taxon>
        <taxon>Chloroflexia</taxon>
        <taxon>Herpetosiphonales</taxon>
        <taxon>Herpetosiphonaceae</taxon>
        <taxon>Herpetosiphon</taxon>
    </lineage>
</organism>
<keyword evidence="1" id="KW-1133">Transmembrane helix</keyword>
<name>A0A0P6XYW5_9CHLR</name>
<dbReference type="InterPro" id="IPR011044">
    <property type="entry name" value="Quino_amine_DH_bsu"/>
</dbReference>
<sequence length="515" mass="57798">MNHDLAAVLDYLDQRFGTSDRQAFEQRLDQEPQLRELLEKTKTMQRNLRSIFGQSERLATPSHNIKRLTTLSTYKHTLNALLIVVVLLGGMYLAKRTNVSPPLNHDVLALAMADHAPDTPEQQLLLIKGVDHEQNHFVRAMHADQQMWQANNVEALIIAENGDRVELSRQQSHYLLSRKSSDEQPIWQQSLPYAPDSSTILGLYASPDHAELYLTAYAPSQPDQPSSSDQSFNIIPKQQLSSEQEPLAYAVPIESNPDPILPNSVAGASGAIIISPITGTVDLRQIENPQPAAGQSPDIAPMSKQYLVIDASSGAIKPATPECPCRYLESNRSLYRYDQELPFSEYLDYAISPTNPNLLTLLTADQQVLTYDLEQRTTLNSTKLEVEQQLNQNLYRSMQFGMLGLGSSAKPSLVTMTDVQISGNQQTIIIRDSDVYSTTFYAFDRQSGKQLWQNSLLKPINSFTTNWDGSTVYAIAASQSRFQGHSTLYTINATDIKLTNYEQQQLEEIHMIYDF</sequence>
<reference evidence="2 3" key="1">
    <citation type="submission" date="2015-07" db="EMBL/GenBank/DDBJ databases">
        <title>Whole genome sequence of Herpetosiphon geysericola DSM 7119.</title>
        <authorList>
            <person name="Hemp J."/>
            <person name="Ward L.M."/>
            <person name="Pace L.A."/>
            <person name="Fischer W.W."/>
        </authorList>
    </citation>
    <scope>NUCLEOTIDE SEQUENCE [LARGE SCALE GENOMIC DNA]</scope>
    <source>
        <strain evidence="2 3">DSM 7119</strain>
    </source>
</reference>
<keyword evidence="1" id="KW-0472">Membrane</keyword>
<dbReference type="AlphaFoldDB" id="A0A0P6XYW5"/>
<dbReference type="RefSeq" id="WP_054535422.1">
    <property type="nucleotide sequence ID" value="NZ_LGKP01000025.1"/>
</dbReference>
<dbReference type="OrthoDB" id="9817255at2"/>